<dbReference type="KEGG" id="llh:I41_53060"/>
<name>A0A517U5Z8_9BACT</name>
<evidence type="ECO:0000313" key="1">
    <source>
        <dbReference type="EMBL" id="QDT76061.1"/>
    </source>
</evidence>
<keyword evidence="2" id="KW-1185">Reference proteome</keyword>
<dbReference type="EMBL" id="CP036339">
    <property type="protein sequence ID" value="QDT76061.1"/>
    <property type="molecule type" value="Genomic_DNA"/>
</dbReference>
<protein>
    <recommendedName>
        <fullName evidence="3">HNH endonuclease 5 domain-containing protein</fullName>
    </recommendedName>
</protein>
<evidence type="ECO:0008006" key="3">
    <source>
        <dbReference type="Google" id="ProtNLM"/>
    </source>
</evidence>
<dbReference type="Proteomes" id="UP000317909">
    <property type="component" value="Chromosome"/>
</dbReference>
<proteinExistence type="predicted"/>
<dbReference type="AlphaFoldDB" id="A0A517U5Z8"/>
<reference evidence="1 2" key="1">
    <citation type="submission" date="2019-02" db="EMBL/GenBank/DDBJ databases">
        <title>Deep-cultivation of Planctomycetes and their phenomic and genomic characterization uncovers novel biology.</title>
        <authorList>
            <person name="Wiegand S."/>
            <person name="Jogler M."/>
            <person name="Boedeker C."/>
            <person name="Pinto D."/>
            <person name="Vollmers J."/>
            <person name="Rivas-Marin E."/>
            <person name="Kohn T."/>
            <person name="Peeters S.H."/>
            <person name="Heuer A."/>
            <person name="Rast P."/>
            <person name="Oberbeckmann S."/>
            <person name="Bunk B."/>
            <person name="Jeske O."/>
            <person name="Meyerdierks A."/>
            <person name="Storesund J.E."/>
            <person name="Kallscheuer N."/>
            <person name="Luecker S."/>
            <person name="Lage O.M."/>
            <person name="Pohl T."/>
            <person name="Merkel B.J."/>
            <person name="Hornburger P."/>
            <person name="Mueller R.-W."/>
            <person name="Bruemmer F."/>
            <person name="Labrenz M."/>
            <person name="Spormann A.M."/>
            <person name="Op den Camp H."/>
            <person name="Overmann J."/>
            <person name="Amann R."/>
            <person name="Jetten M.S.M."/>
            <person name="Mascher T."/>
            <person name="Medema M.H."/>
            <person name="Devos D.P."/>
            <person name="Kaster A.-K."/>
            <person name="Ovreas L."/>
            <person name="Rohde M."/>
            <person name="Galperin M.Y."/>
            <person name="Jogler C."/>
        </authorList>
    </citation>
    <scope>NUCLEOTIDE SEQUENCE [LARGE SCALE GENOMIC DNA]</scope>
    <source>
        <strain evidence="1 2">I41</strain>
    </source>
</reference>
<gene>
    <name evidence="1" type="ORF">I41_53060</name>
</gene>
<sequence>MVSINCIYCAKPFDPTRGEGDHVLSSALFGEFRYDVRFRGCCSACNNIFGTHEQILAQATPPGHLRAIVKPVQTRRNSTRIQRGAKDSKPPRFIAFAEDHGELVEPLVDDPRKVQPIDRLTIQAEDGTEHYLRLYRGMSVERLRTDIERTGCNNAKQIFCSCELENTEFYKQLVRQLYPNHKWEDRPDTEAGTRQVRGRTEFVFSTDAFRALAKIAFHYYLVHNQRSYSGHEPEFDAIRQYIRDGIGDYDQFFERPGPTFAVPFGETSPEKETTPGNWCHILSAHEVNGSITVNLRLYAGPGFEGETHQVTLGEIRSQIVLPGGFWGHVYHYDLPSDSRYSGFVEQARIQRLA</sequence>
<dbReference type="RefSeq" id="WP_145435812.1">
    <property type="nucleotide sequence ID" value="NZ_CP036339.1"/>
</dbReference>
<dbReference type="OrthoDB" id="9833061at2"/>
<organism evidence="1 2">
    <name type="scientific">Lacipirellula limnantheis</name>
    <dbReference type="NCBI Taxonomy" id="2528024"/>
    <lineage>
        <taxon>Bacteria</taxon>
        <taxon>Pseudomonadati</taxon>
        <taxon>Planctomycetota</taxon>
        <taxon>Planctomycetia</taxon>
        <taxon>Pirellulales</taxon>
        <taxon>Lacipirellulaceae</taxon>
        <taxon>Lacipirellula</taxon>
    </lineage>
</organism>
<accession>A0A517U5Z8</accession>
<evidence type="ECO:0000313" key="2">
    <source>
        <dbReference type="Proteomes" id="UP000317909"/>
    </source>
</evidence>